<dbReference type="EMBL" id="LCRH01000007">
    <property type="protein sequence ID" value="KKW33211.1"/>
    <property type="molecule type" value="Genomic_DNA"/>
</dbReference>
<organism evidence="2 3">
    <name type="scientific">Candidatus Uhrbacteria bacterium GW2011_GWA2_52_8d</name>
    <dbReference type="NCBI Taxonomy" id="1618979"/>
    <lineage>
        <taxon>Bacteria</taxon>
        <taxon>Candidatus Uhriibacteriota</taxon>
    </lineage>
</organism>
<feature type="region of interest" description="Disordered" evidence="1">
    <location>
        <begin position="1"/>
        <end position="23"/>
    </location>
</feature>
<protein>
    <submittedName>
        <fullName evidence="2">Uncharacterized protein</fullName>
    </submittedName>
</protein>
<proteinExistence type="predicted"/>
<gene>
    <name evidence="2" type="ORF">UY76_C0007G0007</name>
</gene>
<comment type="caution">
    <text evidence="2">The sequence shown here is derived from an EMBL/GenBank/DDBJ whole genome shotgun (WGS) entry which is preliminary data.</text>
</comment>
<evidence type="ECO:0000313" key="2">
    <source>
        <dbReference type="EMBL" id="KKW33211.1"/>
    </source>
</evidence>
<dbReference type="AlphaFoldDB" id="A0A0G1XQL0"/>
<dbReference type="Proteomes" id="UP000034054">
    <property type="component" value="Unassembled WGS sequence"/>
</dbReference>
<evidence type="ECO:0000256" key="1">
    <source>
        <dbReference type="SAM" id="MobiDB-lite"/>
    </source>
</evidence>
<reference evidence="2 3" key="1">
    <citation type="journal article" date="2015" name="Nature">
        <title>rRNA introns, odd ribosomes, and small enigmatic genomes across a large radiation of phyla.</title>
        <authorList>
            <person name="Brown C.T."/>
            <person name="Hug L.A."/>
            <person name="Thomas B.C."/>
            <person name="Sharon I."/>
            <person name="Castelle C.J."/>
            <person name="Singh A."/>
            <person name="Wilkins M.J."/>
            <person name="Williams K.H."/>
            <person name="Banfield J.F."/>
        </authorList>
    </citation>
    <scope>NUCLEOTIDE SEQUENCE [LARGE SCALE GENOMIC DNA]</scope>
</reference>
<name>A0A0G1XQL0_9BACT</name>
<accession>A0A0G1XQL0</accession>
<evidence type="ECO:0000313" key="3">
    <source>
        <dbReference type="Proteomes" id="UP000034054"/>
    </source>
</evidence>
<sequence>MPEQPTPEGLRPPEQTPVDTRKRRVDALSEKMETLFEGEHNRELRERIERSFLVPQWGEYHNEGIFMDSHLALILNQIDVVAAGEVPEGISPETLRSMQKALTRNREGVERYVFLHDISKADCLTLKFDSVEAARNAGLEDAQSDEVPVSWNQYQAMLRMDANGQKAVEGDEEAFRRWATTKQLTGVSYYHPDQKHGDAGSKSLREQGVDVDATMLVAIERHEDAYQFQKIDAERYLMLYAQINQEGRDYALLASYVDTAASLRPDGNPDLTNFQALAASKEKAELVPRLLVALGTDSSETDEALRIFVQNRVDRKNNPREPLTRLFKSVADGKLDTSKFSKFMESLFFESDAVGTEALQELLSRIANECALASYDREKLAKGVVALVDDTFSQDDANNLVELVMTDPDAVGKTFGRKLGRKMRQLQEILEAAKA</sequence>